<dbReference type="InterPro" id="IPR007793">
    <property type="entry name" value="DivIVA_fam"/>
</dbReference>
<dbReference type="Proteomes" id="UP001157946">
    <property type="component" value="Unassembled WGS sequence"/>
</dbReference>
<comment type="similarity">
    <text evidence="2">Belongs to the DivIVA family.</text>
</comment>
<keyword evidence="5" id="KW-0175">Coiled coil</keyword>
<dbReference type="EMBL" id="FXTU01000006">
    <property type="protein sequence ID" value="SMP28522.1"/>
    <property type="molecule type" value="Genomic_DNA"/>
</dbReference>
<comment type="subcellular location">
    <subcellularLocation>
        <location evidence="1">Cytoplasm</location>
    </subcellularLocation>
</comment>
<dbReference type="PANTHER" id="PTHR35794">
    <property type="entry name" value="CELL DIVISION PROTEIN DIVIVA"/>
    <property type="match status" value="1"/>
</dbReference>
<evidence type="ECO:0000256" key="2">
    <source>
        <dbReference type="ARBA" id="ARBA00009008"/>
    </source>
</evidence>
<dbReference type="Gene3D" id="6.10.250.660">
    <property type="match status" value="1"/>
</dbReference>
<feature type="compositionally biased region" description="Polar residues" evidence="7">
    <location>
        <begin position="89"/>
        <end position="104"/>
    </location>
</feature>
<keyword evidence="9" id="KW-1185">Reference proteome</keyword>
<evidence type="ECO:0000256" key="1">
    <source>
        <dbReference type="ARBA" id="ARBA00004496"/>
    </source>
</evidence>
<gene>
    <name evidence="8" type="ORF">SAMN06265361_106107</name>
</gene>
<dbReference type="GO" id="GO:0005737">
    <property type="term" value="C:cytoplasm"/>
    <property type="evidence" value="ECO:0007669"/>
    <property type="project" value="UniProtKB-SubCell"/>
</dbReference>
<dbReference type="InterPro" id="IPR019933">
    <property type="entry name" value="DivIVA_domain"/>
</dbReference>
<comment type="caution">
    <text evidence="8">The sequence shown here is derived from an EMBL/GenBank/DDBJ whole genome shotgun (WGS) entry which is preliminary data.</text>
</comment>
<proteinExistence type="inferred from homology"/>
<dbReference type="NCBIfam" id="TIGR03544">
    <property type="entry name" value="DivI1A_domain"/>
    <property type="match status" value="1"/>
</dbReference>
<keyword evidence="6" id="KW-0131">Cell cycle</keyword>
<evidence type="ECO:0000313" key="8">
    <source>
        <dbReference type="EMBL" id="SMP28522.1"/>
    </source>
</evidence>
<evidence type="ECO:0000256" key="4">
    <source>
        <dbReference type="ARBA" id="ARBA00022618"/>
    </source>
</evidence>
<evidence type="ECO:0000313" key="9">
    <source>
        <dbReference type="Proteomes" id="UP001157946"/>
    </source>
</evidence>
<keyword evidence="3" id="KW-0963">Cytoplasm</keyword>
<sequence>MPGLTARDIHNKEFKRAMRGYDVDEVNHFLDQIIKDYIEFEKTIQTQSVLNEHERYNQIEQLLQQLLYDVQQIREENRQLREQLREQLKGSSNGADHYSQQFYR</sequence>
<protein>
    <submittedName>
        <fullName evidence="8">DivIVA domain-containing protein</fullName>
    </submittedName>
</protein>
<dbReference type="Pfam" id="PF05103">
    <property type="entry name" value="DivIVA"/>
    <property type="match status" value="1"/>
</dbReference>
<dbReference type="RefSeq" id="WP_102992120.1">
    <property type="nucleotide sequence ID" value="NZ_FXTU01000006.1"/>
</dbReference>
<evidence type="ECO:0000256" key="6">
    <source>
        <dbReference type="ARBA" id="ARBA00023306"/>
    </source>
</evidence>
<evidence type="ECO:0000256" key="7">
    <source>
        <dbReference type="SAM" id="MobiDB-lite"/>
    </source>
</evidence>
<evidence type="ECO:0000256" key="3">
    <source>
        <dbReference type="ARBA" id="ARBA00022490"/>
    </source>
</evidence>
<keyword evidence="4" id="KW-0132">Cell division</keyword>
<organism evidence="8 9">
    <name type="scientific">Laceyella tengchongensis</name>
    <dbReference type="NCBI Taxonomy" id="574699"/>
    <lineage>
        <taxon>Bacteria</taxon>
        <taxon>Bacillati</taxon>
        <taxon>Bacillota</taxon>
        <taxon>Bacilli</taxon>
        <taxon>Bacillales</taxon>
        <taxon>Thermoactinomycetaceae</taxon>
        <taxon>Laceyella</taxon>
    </lineage>
</organism>
<accession>A0AA46AGL9</accession>
<dbReference type="GO" id="GO:0051301">
    <property type="term" value="P:cell division"/>
    <property type="evidence" value="ECO:0007669"/>
    <property type="project" value="UniProtKB-KW"/>
</dbReference>
<dbReference type="PANTHER" id="PTHR35794:SF2">
    <property type="entry name" value="CELL DIVISION PROTEIN DIVIVA"/>
    <property type="match status" value="1"/>
</dbReference>
<evidence type="ECO:0000256" key="5">
    <source>
        <dbReference type="ARBA" id="ARBA00023054"/>
    </source>
</evidence>
<name>A0AA46AGL9_9BACL</name>
<dbReference type="AlphaFoldDB" id="A0AA46AGL9"/>
<reference evidence="8" key="1">
    <citation type="submission" date="2017-05" db="EMBL/GenBank/DDBJ databases">
        <authorList>
            <person name="Varghese N."/>
            <person name="Submissions S."/>
        </authorList>
    </citation>
    <scope>NUCLEOTIDE SEQUENCE</scope>
    <source>
        <strain evidence="8">DSM 45262</strain>
    </source>
</reference>
<feature type="region of interest" description="Disordered" evidence="7">
    <location>
        <begin position="85"/>
        <end position="104"/>
    </location>
</feature>